<sequence length="541" mass="56668">MSTTRCSRCSTVVPETRFCLNCRATLDAVGIPDRHPELTSHLSEVAAEADHESVTFETLRSKHDRYDRPLGAYLFEDERPRFVLTVDELGVDTPDGETWSINPGFRKRGHALVSDRRVVVVSPSDRGDQVGAFDFADVVGVETGSSWLTDTLALELADGSTATLSVADPDDLDPVAERTRELAHSVHSSASRAAGFRRDLDAAVADASDAETALRAAADVFAARDEESESGSGFDRFVGEADSVEELFALLSESTLVGSSPPRPAEDETTEDGTPANGGTGAVELADQLPTARRVRLDARPFGRNLKRAFREGDPKEAGKWAIGAGIAGFSVAVSLPFSTAAGLGAIALGGAATGAYASANPGSAAARIDPLEMAVGARTRGRRWDREGGPGGAAAGNLLGAAEHVFDRTNPPAEYAHWYANVDPEAVLRGAEMGARAADASPEVGNRTTGALLGGGFGLAYGYSGLDADGGELDELLDDDLRRVLPSEVAPDGVEDDAGEGTFVESESEPAVEGETVEETSADRGDTDDDADGNDAEDDE</sequence>
<comment type="caution">
    <text evidence="2">The sequence shown here is derived from an EMBL/GenBank/DDBJ whole genome shotgun (WGS) entry which is preliminary data.</text>
</comment>
<evidence type="ECO:0000256" key="1">
    <source>
        <dbReference type="SAM" id="MobiDB-lite"/>
    </source>
</evidence>
<feature type="region of interest" description="Disordered" evidence="1">
    <location>
        <begin position="255"/>
        <end position="287"/>
    </location>
</feature>
<name>A0ABU2FWD4_9EURY</name>
<gene>
    <name evidence="2" type="ORF">NDI79_01535</name>
</gene>
<dbReference type="RefSeq" id="WP_310926687.1">
    <property type="nucleotide sequence ID" value="NZ_JAMQOQ010000001.1"/>
</dbReference>
<dbReference type="Proteomes" id="UP001254813">
    <property type="component" value="Unassembled WGS sequence"/>
</dbReference>
<feature type="compositionally biased region" description="Acidic residues" evidence="1">
    <location>
        <begin position="507"/>
        <end position="541"/>
    </location>
</feature>
<evidence type="ECO:0000313" key="3">
    <source>
        <dbReference type="Proteomes" id="UP001254813"/>
    </source>
</evidence>
<protein>
    <recommendedName>
        <fullName evidence="4">Zinc ribbon domain-containing protein</fullName>
    </recommendedName>
</protein>
<evidence type="ECO:0000313" key="2">
    <source>
        <dbReference type="EMBL" id="MDS0292848.1"/>
    </source>
</evidence>
<reference evidence="2 3" key="1">
    <citation type="submission" date="2022-06" db="EMBL/GenBank/DDBJ databases">
        <title>Halogeometricum sp. a new haloarchaeum isolate from saline soil.</title>
        <authorList>
            <person name="Strakova D."/>
            <person name="Galisteo C."/>
            <person name="Sanchez-Porro C."/>
            <person name="Ventosa A."/>
        </authorList>
    </citation>
    <scope>NUCLEOTIDE SEQUENCE [LARGE SCALE GENOMIC DNA]</scope>
    <source>
        <strain evidence="3">S3BR25-2</strain>
    </source>
</reference>
<feature type="region of interest" description="Disordered" evidence="1">
    <location>
        <begin position="489"/>
        <end position="541"/>
    </location>
</feature>
<accession>A0ABU2FWD4</accession>
<organism evidence="2 3">
    <name type="scientific">Halogeometricum luteum</name>
    <dbReference type="NCBI Taxonomy" id="2950537"/>
    <lineage>
        <taxon>Archaea</taxon>
        <taxon>Methanobacteriati</taxon>
        <taxon>Methanobacteriota</taxon>
        <taxon>Stenosarchaea group</taxon>
        <taxon>Halobacteria</taxon>
        <taxon>Halobacteriales</taxon>
        <taxon>Haloferacaceae</taxon>
        <taxon>Halogeometricum</taxon>
    </lineage>
</organism>
<keyword evidence="3" id="KW-1185">Reference proteome</keyword>
<evidence type="ECO:0008006" key="4">
    <source>
        <dbReference type="Google" id="ProtNLM"/>
    </source>
</evidence>
<dbReference type="EMBL" id="JAMQOQ010000001">
    <property type="protein sequence ID" value="MDS0292848.1"/>
    <property type="molecule type" value="Genomic_DNA"/>
</dbReference>
<proteinExistence type="predicted"/>